<keyword evidence="3" id="KW-1185">Reference proteome</keyword>
<feature type="region of interest" description="Disordered" evidence="1">
    <location>
        <begin position="363"/>
        <end position="389"/>
    </location>
</feature>
<evidence type="ECO:0000313" key="2">
    <source>
        <dbReference type="EMBL" id="KAF8902390.1"/>
    </source>
</evidence>
<dbReference type="AlphaFoldDB" id="A0A9P5NSK3"/>
<proteinExistence type="predicted"/>
<organism evidence="2 3">
    <name type="scientific">Gymnopilus junonius</name>
    <name type="common">Spectacular rustgill mushroom</name>
    <name type="synonym">Gymnopilus spectabilis subsp. junonius</name>
    <dbReference type="NCBI Taxonomy" id="109634"/>
    <lineage>
        <taxon>Eukaryota</taxon>
        <taxon>Fungi</taxon>
        <taxon>Dikarya</taxon>
        <taxon>Basidiomycota</taxon>
        <taxon>Agaricomycotina</taxon>
        <taxon>Agaricomycetes</taxon>
        <taxon>Agaricomycetidae</taxon>
        <taxon>Agaricales</taxon>
        <taxon>Agaricineae</taxon>
        <taxon>Hymenogastraceae</taxon>
        <taxon>Gymnopilus</taxon>
    </lineage>
</organism>
<protein>
    <submittedName>
        <fullName evidence="2">Uncharacterized protein</fullName>
    </submittedName>
</protein>
<feature type="compositionally biased region" description="Acidic residues" evidence="1">
    <location>
        <begin position="178"/>
        <end position="188"/>
    </location>
</feature>
<dbReference type="OrthoDB" id="3596986at2759"/>
<dbReference type="EMBL" id="JADNYJ010000036">
    <property type="protein sequence ID" value="KAF8902390.1"/>
    <property type="molecule type" value="Genomic_DNA"/>
</dbReference>
<dbReference type="Proteomes" id="UP000724874">
    <property type="component" value="Unassembled WGS sequence"/>
</dbReference>
<feature type="compositionally biased region" description="Acidic residues" evidence="1">
    <location>
        <begin position="195"/>
        <end position="204"/>
    </location>
</feature>
<name>A0A9P5NSK3_GYMJU</name>
<comment type="caution">
    <text evidence="2">The sequence shown here is derived from an EMBL/GenBank/DDBJ whole genome shotgun (WGS) entry which is preliminary data.</text>
</comment>
<feature type="region of interest" description="Disordered" evidence="1">
    <location>
        <begin position="173"/>
        <end position="205"/>
    </location>
</feature>
<gene>
    <name evidence="2" type="ORF">CPB84DRAFT_861007</name>
</gene>
<evidence type="ECO:0000313" key="3">
    <source>
        <dbReference type="Proteomes" id="UP000724874"/>
    </source>
</evidence>
<sequence>MTPAQAPSYLLQTTSQLNMNLHCPDLFLTSRHVRPSLFLQDTYPSRNLPAHDSGVEADSTRVPVRPCLCALAPAKRVPQVPMARGPGHPPFHDITVATVNSPIAPLLTGLGWPAAVAAEDPMVHLHLPSPARRRLIGQGGRGGCTRTTLIFSSVRFTLDGSHGRCFNPLGKTGKIAGEDAEEEGNEDELERREEEDMMFDDPEDDGRSLVSAAWGTGHDGSAIEIVGVEFVERATAHTAPGTGRRNRSQRLLEYAERRAVVFGQPAARFAGRKRRRGSGWDGWPVQPRHQPNASVLDVIYEVDEEDLEEEAEDPTDAGLKALKVRDEERLMNTRTLVFGMGAAGDFRVGYKYDPSLLKRILFPSPRSSAGSDAPPPRKRRRMQEPDVSEDVEMADITHLQQLLRSAKTKILLGLLSWKRRKRATYFRPVSFCHPLVQPRRGCMTLL</sequence>
<evidence type="ECO:0000256" key="1">
    <source>
        <dbReference type="SAM" id="MobiDB-lite"/>
    </source>
</evidence>
<reference evidence="2" key="1">
    <citation type="submission" date="2020-11" db="EMBL/GenBank/DDBJ databases">
        <authorList>
            <consortium name="DOE Joint Genome Institute"/>
            <person name="Ahrendt S."/>
            <person name="Riley R."/>
            <person name="Andreopoulos W."/>
            <person name="LaButti K."/>
            <person name="Pangilinan J."/>
            <person name="Ruiz-duenas F.J."/>
            <person name="Barrasa J.M."/>
            <person name="Sanchez-Garcia M."/>
            <person name="Camarero S."/>
            <person name="Miyauchi S."/>
            <person name="Serrano A."/>
            <person name="Linde D."/>
            <person name="Babiker R."/>
            <person name="Drula E."/>
            <person name="Ayuso-Fernandez I."/>
            <person name="Pacheco R."/>
            <person name="Padilla G."/>
            <person name="Ferreira P."/>
            <person name="Barriuso J."/>
            <person name="Kellner H."/>
            <person name="Castanera R."/>
            <person name="Alfaro M."/>
            <person name="Ramirez L."/>
            <person name="Pisabarro A.G."/>
            <person name="Kuo A."/>
            <person name="Tritt A."/>
            <person name="Lipzen A."/>
            <person name="He G."/>
            <person name="Yan M."/>
            <person name="Ng V."/>
            <person name="Cullen D."/>
            <person name="Martin F."/>
            <person name="Rosso M.-N."/>
            <person name="Henrissat B."/>
            <person name="Hibbett D."/>
            <person name="Martinez A.T."/>
            <person name="Grigoriev I.V."/>
        </authorList>
    </citation>
    <scope>NUCLEOTIDE SEQUENCE</scope>
    <source>
        <strain evidence="2">AH 44721</strain>
    </source>
</reference>
<accession>A0A9P5NSK3</accession>